<evidence type="ECO:0000259" key="3">
    <source>
        <dbReference type="Pfam" id="PF00326"/>
    </source>
</evidence>
<dbReference type="SUPFAM" id="SSF53474">
    <property type="entry name" value="alpha/beta-Hydrolases"/>
    <property type="match status" value="1"/>
</dbReference>
<accession>A0ABV3Y2G4</accession>
<dbReference type="InterPro" id="IPR011042">
    <property type="entry name" value="6-blade_b-propeller_TolB-like"/>
</dbReference>
<keyword evidence="2" id="KW-0645">Protease</keyword>
<comment type="caution">
    <text evidence="4">The sequence shown here is derived from an EMBL/GenBank/DDBJ whole genome shotgun (WGS) entry which is preliminary data.</text>
</comment>
<evidence type="ECO:0000256" key="1">
    <source>
        <dbReference type="ARBA" id="ARBA00022801"/>
    </source>
</evidence>
<dbReference type="InterPro" id="IPR011659">
    <property type="entry name" value="WD40"/>
</dbReference>
<dbReference type="PANTHER" id="PTHR42776">
    <property type="entry name" value="SERINE PEPTIDASE S9 FAMILY MEMBER"/>
    <property type="match status" value="1"/>
</dbReference>
<keyword evidence="2" id="KW-0720">Serine protease</keyword>
<keyword evidence="5" id="KW-1185">Reference proteome</keyword>
<dbReference type="Pfam" id="PF00326">
    <property type="entry name" value="Peptidase_S9"/>
    <property type="match status" value="1"/>
</dbReference>
<dbReference type="InterPro" id="IPR001375">
    <property type="entry name" value="Peptidase_S9_cat"/>
</dbReference>
<dbReference type="Gene3D" id="3.40.50.1820">
    <property type="entry name" value="alpha/beta hydrolase"/>
    <property type="match status" value="1"/>
</dbReference>
<evidence type="ECO:0000256" key="2">
    <source>
        <dbReference type="ARBA" id="ARBA00022825"/>
    </source>
</evidence>
<evidence type="ECO:0000313" key="5">
    <source>
        <dbReference type="Proteomes" id="UP001560267"/>
    </source>
</evidence>
<name>A0ABV3Y2G4_9ACTN</name>
<organism evidence="4 5">
    <name type="scientific">Ferrimicrobium acidiphilum</name>
    <dbReference type="NCBI Taxonomy" id="121039"/>
    <lineage>
        <taxon>Bacteria</taxon>
        <taxon>Bacillati</taxon>
        <taxon>Actinomycetota</taxon>
        <taxon>Acidimicrobiia</taxon>
        <taxon>Acidimicrobiales</taxon>
        <taxon>Acidimicrobiaceae</taxon>
        <taxon>Ferrimicrobium</taxon>
    </lineage>
</organism>
<dbReference type="Pfam" id="PF07676">
    <property type="entry name" value="PD40"/>
    <property type="match status" value="2"/>
</dbReference>
<dbReference type="InterPro" id="IPR029058">
    <property type="entry name" value="AB_hydrolase_fold"/>
</dbReference>
<reference evidence="4 5" key="1">
    <citation type="submission" date="2024-07" db="EMBL/GenBank/DDBJ databases">
        <title>Draft Genome Sequence of Ferrimicrobium acidiphilum Strain YE2023, Isolated from a Pulp of Bioleach Reactor.</title>
        <authorList>
            <person name="Elkina Y.A."/>
            <person name="Bulaeva A.G."/>
            <person name="Beletsky A.V."/>
            <person name="Mardanov A.V."/>
        </authorList>
    </citation>
    <scope>NUCLEOTIDE SEQUENCE [LARGE SCALE GENOMIC DNA]</scope>
    <source>
        <strain evidence="4 5">YE2023</strain>
    </source>
</reference>
<keyword evidence="1" id="KW-0378">Hydrolase</keyword>
<feature type="domain" description="Peptidase S9 prolyl oligopeptidase catalytic" evidence="3">
    <location>
        <begin position="444"/>
        <end position="655"/>
    </location>
</feature>
<dbReference type="Gene3D" id="2.120.10.30">
    <property type="entry name" value="TolB, C-terminal domain"/>
    <property type="match status" value="2"/>
</dbReference>
<evidence type="ECO:0000313" key="4">
    <source>
        <dbReference type="EMBL" id="MEX6429747.1"/>
    </source>
</evidence>
<dbReference type="Proteomes" id="UP001560267">
    <property type="component" value="Unassembled WGS sequence"/>
</dbReference>
<gene>
    <name evidence="4" type="ORF">AB6A68_07830</name>
</gene>
<dbReference type="RefSeq" id="WP_369084506.1">
    <property type="nucleotide sequence ID" value="NZ_JBFSHR010000024.1"/>
</dbReference>
<proteinExistence type="predicted"/>
<sequence>MRQLQAEDLTRLRIVGDVRTSPTEDRVVFVEQWIDTQLNANCQRVRTIVKGAAPIDLTQGTSDTHPRFRPDGKAIAFLRRDDTLAQIWILPLQGGEAYRVSHFPGGVDTFDWPPDGTHLAVVARVDKNNNLEAPDPTRLTARERYTSHIKVITELLHKYDGDGYFDPYRPYLFTIDLADNRCDQCTHYPYRVSEARYTPDGRSIIFRSRRGSDYDRGPEEGLHSIELEGHTITELVAPGAQAFLPAPDGALVYTWQDPAEIGYDHARLYFLPNGASEASLVAPSFDYPISNEALSDVLNPPGDVITWDRSGQSVMCLVSMRGSVEIAHISLATGTVAKITSGHHVISSFSRSPVNNKLYAVITSPSKPGELFRLMDGEQTQLTDSNAALANEVAFIEPEYFQATSAEGHSVDTWVYLPPKSYTEPVPAVLEIHGGPMAMYAHAFFFEFQLLANQGFAVIAGNPRGSTGYGVAYCRAIFDRWGELDWADIEASVDAACQRFTMIDKGNLGIGGGSYGGYMTAWIVGHSHRYRAAVVGRPVIDWVSMVGSSDVGWDEARRAGGKHPWEDDTWYRQQSPLTYAGAVRTPMLIEAQDGDLRCPIEQAMEYYSALRYLDQAPVRLVRYPDEFHGMSRNGKPWNRVHRLDEILQWYRQYLSIDDDPKLAGRDILAAK</sequence>
<dbReference type="EMBL" id="JBFSHR010000024">
    <property type="protein sequence ID" value="MEX6429747.1"/>
    <property type="molecule type" value="Genomic_DNA"/>
</dbReference>
<dbReference type="SUPFAM" id="SSF82171">
    <property type="entry name" value="DPP6 N-terminal domain-like"/>
    <property type="match status" value="1"/>
</dbReference>
<protein>
    <submittedName>
        <fullName evidence="4">Prolyl oligopeptidase family serine peptidase</fullName>
    </submittedName>
</protein>
<dbReference type="PANTHER" id="PTHR42776:SF27">
    <property type="entry name" value="DIPEPTIDYL PEPTIDASE FAMILY MEMBER 6"/>
    <property type="match status" value="1"/>
</dbReference>